<dbReference type="Pfam" id="PF09797">
    <property type="entry name" value="NatB_MDM20"/>
    <property type="match status" value="1"/>
</dbReference>
<dbReference type="SUPFAM" id="SSF48452">
    <property type="entry name" value="TPR-like"/>
    <property type="match status" value="1"/>
</dbReference>
<evidence type="ECO:0000313" key="3">
    <source>
        <dbReference type="Proteomes" id="UP000001568"/>
    </source>
</evidence>
<keyword evidence="3" id="KW-1185">Reference proteome</keyword>
<dbReference type="PANTHER" id="PTHR22767">
    <property type="entry name" value="N-TERMINAL ACETYLTRANSFERASE-RELATED"/>
    <property type="match status" value="1"/>
</dbReference>
<comment type="similarity">
    <text evidence="1">Belongs to the MDM20/NAA25 family.</text>
</comment>
<dbReference type="KEGG" id="olu:OSTLU_26123"/>
<dbReference type="AlphaFoldDB" id="A4S3P0"/>
<dbReference type="InterPro" id="IPR019183">
    <property type="entry name" value="NAA25_NatB_aux_su"/>
</dbReference>
<dbReference type="RefSeq" id="XP_001420128.1">
    <property type="nucleotide sequence ID" value="XM_001420091.1"/>
</dbReference>
<dbReference type="Gramene" id="ABO98421">
    <property type="protein sequence ID" value="ABO98421"/>
    <property type="gene ID" value="OSTLU_26123"/>
</dbReference>
<evidence type="ECO:0000313" key="2">
    <source>
        <dbReference type="EMBL" id="ABO98421.1"/>
    </source>
</evidence>
<dbReference type="InterPro" id="IPR011990">
    <property type="entry name" value="TPR-like_helical_dom_sf"/>
</dbReference>
<dbReference type="STRING" id="436017.A4S3P0"/>
<gene>
    <name evidence="2" type="ORF">OSTLU_26123</name>
</gene>
<accession>A4S3P0</accession>
<dbReference type="HOGENOM" id="CLU_302551_0_0_1"/>
<sequence>MQLNPRDSQRELNPAYDALDREDPARALKSLDKTLKKHPRFQLARALKALALWRADAMANEQDALNIAVAIRDEGAVDEDVLRVVLMTFKEMSRRSEMRKLLEHTLRLNPTHMTSLQTLYADYGETWEFGKQQSVAMRMYKATGNTKDLLKAITSMLAQREAEAAEAKTTTSSGETNGMGAETLLKLANGMLGKLRGKDEIKDQDSFSMYAMTMALMGQTDEAYDLTKSALADTCVPMPIERERMRARYALKAGKMAEARKHHEKVLELAPDDWMSMNAILDLCRGDAALAEEMDAKLSISGRSVPRISNFPTVRPKMKSIDIVAATKFVESVVANAEEKGGEREVGRGAYILQVDLMYRLLDEGDEDTRYRALAEAVATYHERFGAWTSCAQDMRRYAQALRGADGAREWLIETLRGRGEEHIPSVTTGDDASKKLAITVLRRVTSALLICVDLNACCPSWHGVARNSPAASMPLRGRAAASRFMNLYWDHMNLFADADAREPTAIDVFPYLASCALAGEAAACKENGDDDGAVNALYAAAAALEVGLKKSPYNASLRFSLTAIYTLLGAAGLALETLELVDMKHVQMSTLLHHALPACSSGAPPGITEEFLGTRLQQLRHEIERQVSQSATLAAMNGKYTKVLEFAEFFRTIRDAHSIAAGMTANLMIGINGINRLAGDMDDFPNIDEFRLNMLEGLMEYAEDVCDLTRTNADTARWDKDDESSDAWTYLDDFKTNPAWLAPCGKDPALSSAEWWSNPIETSAHGDENTEIPYAWYFSDARDSLRRRVLLLDAIANRARTEIVDCDATVSWTNIRALLDQLKTGATKRTPVRANAQADLARDVDFALLDVVVDNDWSQSRMDTVFDAIAKLCEWPKNVIESGSAPAMFARGVIPAAFHALSYDSLARFMALVCGGSDVRERAERASRSAEIHTFRRACSTACGVLIADAEDAKSRALAWFAAEASDATEFNSALEDVVERHRASATFALGFARHHIAATVHSPQPL</sequence>
<dbReference type="PANTHER" id="PTHR22767:SF3">
    <property type="entry name" value="N-ALPHA-ACETYLTRANSFERASE 25, NATB AUXILIARY SUBUNIT"/>
    <property type="match status" value="1"/>
</dbReference>
<dbReference type="Proteomes" id="UP000001568">
    <property type="component" value="Chromosome 10"/>
</dbReference>
<protein>
    <submittedName>
        <fullName evidence="2">Uncharacterized protein</fullName>
    </submittedName>
</protein>
<dbReference type="OrthoDB" id="1874341at2759"/>
<dbReference type="OMA" id="CAQDMRR"/>
<dbReference type="eggNOG" id="KOG2053">
    <property type="taxonomic scope" value="Eukaryota"/>
</dbReference>
<dbReference type="GeneID" id="5003992"/>
<dbReference type="Gene3D" id="1.25.40.1040">
    <property type="match status" value="1"/>
</dbReference>
<organism evidence="2 3">
    <name type="scientific">Ostreococcus lucimarinus (strain CCE9901)</name>
    <dbReference type="NCBI Taxonomy" id="436017"/>
    <lineage>
        <taxon>Eukaryota</taxon>
        <taxon>Viridiplantae</taxon>
        <taxon>Chlorophyta</taxon>
        <taxon>Mamiellophyceae</taxon>
        <taxon>Mamiellales</taxon>
        <taxon>Bathycoccaceae</taxon>
        <taxon>Ostreococcus</taxon>
    </lineage>
</organism>
<dbReference type="EMBL" id="CP000590">
    <property type="protein sequence ID" value="ABO98421.1"/>
    <property type="molecule type" value="Genomic_DNA"/>
</dbReference>
<evidence type="ECO:0000256" key="1">
    <source>
        <dbReference type="ARBA" id="ARBA00006298"/>
    </source>
</evidence>
<proteinExistence type="inferred from homology"/>
<reference evidence="2 3" key="1">
    <citation type="journal article" date="2007" name="Proc. Natl. Acad. Sci. U.S.A.">
        <title>The tiny eukaryote Ostreococcus provides genomic insights into the paradox of plankton speciation.</title>
        <authorList>
            <person name="Palenik B."/>
            <person name="Grimwood J."/>
            <person name="Aerts A."/>
            <person name="Rouze P."/>
            <person name="Salamov A."/>
            <person name="Putnam N."/>
            <person name="Dupont C."/>
            <person name="Jorgensen R."/>
            <person name="Derelle E."/>
            <person name="Rombauts S."/>
            <person name="Zhou K."/>
            <person name="Otillar R."/>
            <person name="Merchant S.S."/>
            <person name="Podell S."/>
            <person name="Gaasterland T."/>
            <person name="Napoli C."/>
            <person name="Gendler K."/>
            <person name="Manuell A."/>
            <person name="Tai V."/>
            <person name="Vallon O."/>
            <person name="Piganeau G."/>
            <person name="Jancek S."/>
            <person name="Heijde M."/>
            <person name="Jabbari K."/>
            <person name="Bowler C."/>
            <person name="Lohr M."/>
            <person name="Robbens S."/>
            <person name="Werner G."/>
            <person name="Dubchak I."/>
            <person name="Pazour G.J."/>
            <person name="Ren Q."/>
            <person name="Paulsen I."/>
            <person name="Delwiche C."/>
            <person name="Schmutz J."/>
            <person name="Rokhsar D."/>
            <person name="Van de Peer Y."/>
            <person name="Moreau H."/>
            <person name="Grigoriev I.V."/>
        </authorList>
    </citation>
    <scope>NUCLEOTIDE SEQUENCE [LARGE SCALE GENOMIC DNA]</scope>
    <source>
        <strain evidence="2 3">CCE9901</strain>
    </source>
</reference>
<dbReference type="GO" id="GO:0031416">
    <property type="term" value="C:NatB complex"/>
    <property type="evidence" value="ECO:0007669"/>
    <property type="project" value="TreeGrafter"/>
</dbReference>
<name>A4S3P0_OSTLU</name>